<evidence type="ECO:0000256" key="3">
    <source>
        <dbReference type="SAM" id="Phobius"/>
    </source>
</evidence>
<reference evidence="4" key="2">
    <citation type="submission" date="2022-05" db="EMBL/GenBank/DDBJ databases">
        <authorList>
            <person name="Kim J.-S."/>
            <person name="Lee K."/>
            <person name="Suh M."/>
            <person name="Eom M."/>
            <person name="Kim J.-S."/>
            <person name="Kim D.-S."/>
            <person name="Ko S.-H."/>
            <person name="Shin Y."/>
            <person name="Lee J.-S."/>
        </authorList>
    </citation>
    <scope>NUCLEOTIDE SEQUENCE</scope>
    <source>
        <strain evidence="4">N237</strain>
    </source>
</reference>
<dbReference type="InterPro" id="IPR053465">
    <property type="entry name" value="Sortase_Class_E"/>
</dbReference>
<dbReference type="Pfam" id="PF04203">
    <property type="entry name" value="Sortase"/>
    <property type="match status" value="1"/>
</dbReference>
<feature type="transmembrane region" description="Helical" evidence="3">
    <location>
        <begin position="64"/>
        <end position="84"/>
    </location>
</feature>
<evidence type="ECO:0000313" key="5">
    <source>
        <dbReference type="Proteomes" id="UP001056336"/>
    </source>
</evidence>
<name>A0ABY4R095_9ACTN</name>
<dbReference type="NCBIfam" id="NF033747">
    <property type="entry name" value="class_E_sortase"/>
    <property type="match status" value="1"/>
</dbReference>
<keyword evidence="3" id="KW-1133">Transmembrane helix</keyword>
<dbReference type="InterPro" id="IPR005754">
    <property type="entry name" value="Sortase"/>
</dbReference>
<dbReference type="Gene3D" id="2.40.260.10">
    <property type="entry name" value="Sortase"/>
    <property type="match status" value="1"/>
</dbReference>
<evidence type="ECO:0000313" key="4">
    <source>
        <dbReference type="EMBL" id="UQX88575.1"/>
    </source>
</evidence>
<feature type="region of interest" description="Disordered" evidence="2">
    <location>
        <begin position="1"/>
        <end position="53"/>
    </location>
</feature>
<sequence>MTSKTTGGWDFGASGASGPGALGATPPVEPPGGTGFGTGSAPSGDGRPRGHGAGDAVRTVVRGIGQLLITLGLVLLLFVVYEVWVSNIYAHQRQDKVKNNYQAAVAKGQDPLKGQDRLNLPSGKQVVLPAGQGFANLYIPTFGKDFAWTIVEGTNDADLERGPGHYPGTAIPGQIGNFSVAGHRVGKGEPFLNLDQLNPGDDIVVQTAANWYVYQVLGDKSLLKSKGQAVALGTADSQGVVGREIVSPSQVSVIDKVPDHPDASPSRALLTLTTCHPKYTANQRLIIHAALVRSVPAKGSATPKEMAGGTL</sequence>
<keyword evidence="3" id="KW-0812">Transmembrane</keyword>
<accession>A0ABY4R095</accession>
<organism evidence="4 5">
    <name type="scientific">Jatrophihabitans telluris</name>
    <dbReference type="NCBI Taxonomy" id="2038343"/>
    <lineage>
        <taxon>Bacteria</taxon>
        <taxon>Bacillati</taxon>
        <taxon>Actinomycetota</taxon>
        <taxon>Actinomycetes</taxon>
        <taxon>Jatrophihabitantales</taxon>
        <taxon>Jatrophihabitantaceae</taxon>
        <taxon>Jatrophihabitans</taxon>
    </lineage>
</organism>
<reference evidence="4" key="1">
    <citation type="journal article" date="2018" name="Int. J. Syst. Evol. Microbiol.">
        <title>Jatrophihabitans telluris sp. nov., isolated from sediment soil of lava forest wetlands and the emended description of the genus Jatrophihabitans.</title>
        <authorList>
            <person name="Lee K.C."/>
            <person name="Suh M.K."/>
            <person name="Eom M.K."/>
            <person name="Kim K.K."/>
            <person name="Kim J.S."/>
            <person name="Kim D.S."/>
            <person name="Ko S.H."/>
            <person name="Shin Y.K."/>
            <person name="Lee J.S."/>
        </authorList>
    </citation>
    <scope>NUCLEOTIDE SEQUENCE</scope>
    <source>
        <strain evidence="4">N237</strain>
    </source>
</reference>
<keyword evidence="3" id="KW-0472">Membrane</keyword>
<evidence type="ECO:0000256" key="2">
    <source>
        <dbReference type="SAM" id="MobiDB-lite"/>
    </source>
</evidence>
<keyword evidence="5" id="KW-1185">Reference proteome</keyword>
<gene>
    <name evidence="4" type="ORF">M6D93_00905</name>
</gene>
<dbReference type="RefSeq" id="WP_249772209.1">
    <property type="nucleotide sequence ID" value="NZ_CP097332.1"/>
</dbReference>
<dbReference type="Proteomes" id="UP001056336">
    <property type="component" value="Chromosome"/>
</dbReference>
<dbReference type="InterPro" id="IPR023365">
    <property type="entry name" value="Sortase_dom-sf"/>
</dbReference>
<dbReference type="InterPro" id="IPR042003">
    <property type="entry name" value="Sortase_E"/>
</dbReference>
<proteinExistence type="predicted"/>
<protein>
    <submittedName>
        <fullName evidence="4">Class E sortase</fullName>
    </submittedName>
</protein>
<dbReference type="EMBL" id="CP097332">
    <property type="protein sequence ID" value="UQX88575.1"/>
    <property type="molecule type" value="Genomic_DNA"/>
</dbReference>
<keyword evidence="1" id="KW-0378">Hydrolase</keyword>
<dbReference type="SUPFAM" id="SSF63817">
    <property type="entry name" value="Sortase"/>
    <property type="match status" value="1"/>
</dbReference>
<dbReference type="CDD" id="cd05830">
    <property type="entry name" value="Sortase_E"/>
    <property type="match status" value="1"/>
</dbReference>
<evidence type="ECO:0000256" key="1">
    <source>
        <dbReference type="ARBA" id="ARBA00022801"/>
    </source>
</evidence>